<evidence type="ECO:0000256" key="1">
    <source>
        <dbReference type="ARBA" id="ARBA00023002"/>
    </source>
</evidence>
<dbReference type="SUPFAM" id="SSF53323">
    <property type="entry name" value="Pyruvate-ferredoxin oxidoreductase, PFOR, domain III"/>
    <property type="match status" value="1"/>
</dbReference>
<organism evidence="3">
    <name type="scientific">marine sediment metagenome</name>
    <dbReference type="NCBI Taxonomy" id="412755"/>
    <lineage>
        <taxon>unclassified sequences</taxon>
        <taxon>metagenomes</taxon>
        <taxon>ecological metagenomes</taxon>
    </lineage>
</organism>
<sequence>MRQEVRIAGFGGQGVVLAGYILGKALALYSGLEAVMTQSHGPEARGGASSADLVVSTEPIAYPFVQMPDYLVAMSQEAYTKFRPTIMVDAMVLIDRDLVKPHDGDQIYAIPATQLAEDLGRRIVTNVVMLGYVTALTEIVKPEAMLRALEDTLNSSILELNIKAFESGLEFHTKHSVKPVAGRS</sequence>
<accession>X1BDU9</accession>
<protein>
    <recommendedName>
        <fullName evidence="2">Pyruvate/ketoisovalerate oxidoreductase catalytic domain-containing protein</fullName>
    </recommendedName>
</protein>
<proteinExistence type="predicted"/>
<reference evidence="3" key="1">
    <citation type="journal article" date="2014" name="Front. Microbiol.">
        <title>High frequency of phylogenetically diverse reductive dehalogenase-homologous genes in deep subseafloor sedimentary metagenomes.</title>
        <authorList>
            <person name="Kawai M."/>
            <person name="Futagami T."/>
            <person name="Toyoda A."/>
            <person name="Takaki Y."/>
            <person name="Nishi S."/>
            <person name="Hori S."/>
            <person name="Arai W."/>
            <person name="Tsubouchi T."/>
            <person name="Morono Y."/>
            <person name="Uchiyama I."/>
            <person name="Ito T."/>
            <person name="Fujiyama A."/>
            <person name="Inagaki F."/>
            <person name="Takami H."/>
        </authorList>
    </citation>
    <scope>NUCLEOTIDE SEQUENCE</scope>
    <source>
        <strain evidence="3">Expedition CK06-06</strain>
    </source>
</reference>
<evidence type="ECO:0000313" key="3">
    <source>
        <dbReference type="EMBL" id="GAG70166.1"/>
    </source>
</evidence>
<dbReference type="InterPro" id="IPR019752">
    <property type="entry name" value="Pyrv/ketoisovalerate_OxRed_cat"/>
</dbReference>
<gene>
    <name evidence="3" type="ORF">S01H4_18474</name>
</gene>
<comment type="caution">
    <text evidence="3">The sequence shown here is derived from an EMBL/GenBank/DDBJ whole genome shotgun (WGS) entry which is preliminary data.</text>
</comment>
<keyword evidence="1" id="KW-0560">Oxidoreductase</keyword>
<evidence type="ECO:0000259" key="2">
    <source>
        <dbReference type="Pfam" id="PF01558"/>
    </source>
</evidence>
<dbReference type="PANTHER" id="PTHR42730:SF1">
    <property type="entry name" value="2-OXOGLUTARATE SYNTHASE SUBUNIT KORC"/>
    <property type="match status" value="1"/>
</dbReference>
<dbReference type="Gene3D" id="3.40.920.10">
    <property type="entry name" value="Pyruvate-ferredoxin oxidoreductase, PFOR, domain III"/>
    <property type="match status" value="1"/>
</dbReference>
<dbReference type="AlphaFoldDB" id="X1BDU9"/>
<dbReference type="Pfam" id="PF01558">
    <property type="entry name" value="POR"/>
    <property type="match status" value="1"/>
</dbReference>
<dbReference type="EMBL" id="BART01008192">
    <property type="protein sequence ID" value="GAG70166.1"/>
    <property type="molecule type" value="Genomic_DNA"/>
</dbReference>
<name>X1BDU9_9ZZZZ</name>
<dbReference type="InterPro" id="IPR052554">
    <property type="entry name" value="2-oxoglutarate_synth_KorC"/>
</dbReference>
<dbReference type="PANTHER" id="PTHR42730">
    <property type="entry name" value="2-OXOGLUTARATE SYNTHASE SUBUNIT KORC"/>
    <property type="match status" value="1"/>
</dbReference>
<feature type="domain" description="Pyruvate/ketoisovalerate oxidoreductase catalytic" evidence="2">
    <location>
        <begin position="11"/>
        <end position="170"/>
    </location>
</feature>
<dbReference type="GO" id="GO:0016903">
    <property type="term" value="F:oxidoreductase activity, acting on the aldehyde or oxo group of donors"/>
    <property type="evidence" value="ECO:0007669"/>
    <property type="project" value="InterPro"/>
</dbReference>
<dbReference type="InterPro" id="IPR002869">
    <property type="entry name" value="Pyrv_flavodox_OxRed_cen"/>
</dbReference>